<keyword evidence="3" id="KW-1185">Reference proteome</keyword>
<feature type="non-terminal residue" evidence="2">
    <location>
        <position position="426"/>
    </location>
</feature>
<evidence type="ECO:0000313" key="2">
    <source>
        <dbReference type="EMBL" id="KAF8819385.1"/>
    </source>
</evidence>
<sequence>MSVRHIYRRRLKPAEKLKSEWPPNNMQVKRELPENTLQQYAQLPHTAKMDLVRAHLGIEKGQQVPSWEEIAASFTQKSPSQSPENHSILRSKPISSRRKFSETRLFSNVFLNFLPKNYRTSKKPSEASMAEIDSDDSERKRDETVSLIEDRFKAEMYEDIVKQVDSRWETKETIPVRFFDVMSEAIRDDLLEQSRPILINEFADYENPYMMKRSTIKRLLEERCVRNKLDESLVESYLDRRPDLLKLRVKGKMPPEVVEPLMAFRGDVQYHFDARTNLENRLDAIQTILNGTNKKKIDTTALLNLLPENISSDTIDKNHPFCNHFGFESAVPHGFTGGIKMGQPRKPLDAELAKIRYPTLQRVAHSLPTDPLYRENVVHAIRLLERSKGWDYESKLQAISTLIEVWKNMGPSKTYGMLLDKALPIV</sequence>
<accession>A0ABQ7J6R8</accession>
<organism evidence="2 3">
    <name type="scientific">Cardiosporidium cionae</name>
    <dbReference type="NCBI Taxonomy" id="476202"/>
    <lineage>
        <taxon>Eukaryota</taxon>
        <taxon>Sar</taxon>
        <taxon>Alveolata</taxon>
        <taxon>Apicomplexa</taxon>
        <taxon>Aconoidasida</taxon>
        <taxon>Nephromycida</taxon>
        <taxon>Cardiosporidium</taxon>
    </lineage>
</organism>
<dbReference type="EMBL" id="JADAQX010000783">
    <property type="protein sequence ID" value="KAF8819385.1"/>
    <property type="molecule type" value="Genomic_DNA"/>
</dbReference>
<evidence type="ECO:0000313" key="3">
    <source>
        <dbReference type="Proteomes" id="UP000823046"/>
    </source>
</evidence>
<evidence type="ECO:0000256" key="1">
    <source>
        <dbReference type="SAM" id="MobiDB-lite"/>
    </source>
</evidence>
<dbReference type="Proteomes" id="UP000823046">
    <property type="component" value="Unassembled WGS sequence"/>
</dbReference>
<protein>
    <submittedName>
        <fullName evidence="2">Uncharacterized protein</fullName>
    </submittedName>
</protein>
<feature type="region of interest" description="Disordered" evidence="1">
    <location>
        <begin position="122"/>
        <end position="142"/>
    </location>
</feature>
<comment type="caution">
    <text evidence="2">The sequence shown here is derived from an EMBL/GenBank/DDBJ whole genome shotgun (WGS) entry which is preliminary data.</text>
</comment>
<name>A0ABQ7J6R8_9APIC</name>
<proteinExistence type="predicted"/>
<reference evidence="2 3" key="1">
    <citation type="journal article" date="2020" name="bioRxiv">
        <title>Metabolic contributions of an alphaproteobacterial endosymbiont in the apicomplexan Cardiosporidium cionae.</title>
        <authorList>
            <person name="Hunter E.S."/>
            <person name="Paight C.J."/>
            <person name="Lane C.E."/>
        </authorList>
    </citation>
    <scope>NUCLEOTIDE SEQUENCE [LARGE SCALE GENOMIC DNA]</scope>
    <source>
        <strain evidence="2">ESH_2018</strain>
    </source>
</reference>
<gene>
    <name evidence="2" type="ORF">IE077_001084</name>
</gene>